<dbReference type="PIRSF" id="PIRSF016089">
    <property type="entry name" value="SPC22"/>
    <property type="match status" value="1"/>
</dbReference>
<dbReference type="EMBL" id="KN846958">
    <property type="protein sequence ID" value="KIW68665.1"/>
    <property type="molecule type" value="Genomic_DNA"/>
</dbReference>
<dbReference type="GO" id="GO:0045047">
    <property type="term" value="P:protein targeting to ER"/>
    <property type="evidence" value="ECO:0007669"/>
    <property type="project" value="TreeGrafter"/>
</dbReference>
<dbReference type="STRING" id="5601.A0A0D2FPZ9"/>
<evidence type="ECO:0000256" key="1">
    <source>
        <dbReference type="ARBA" id="ARBA00004648"/>
    </source>
</evidence>
<keyword evidence="7 9" id="KW-0472">Membrane</keyword>
<feature type="compositionally biased region" description="Basic and acidic residues" evidence="10">
    <location>
        <begin position="237"/>
        <end position="249"/>
    </location>
</feature>
<evidence type="ECO:0000256" key="5">
    <source>
        <dbReference type="ARBA" id="ARBA00022968"/>
    </source>
</evidence>
<keyword evidence="3 11" id="KW-0812">Transmembrane</keyword>
<protein>
    <recommendedName>
        <fullName evidence="9">Signal peptidase subunit 3</fullName>
    </recommendedName>
</protein>
<keyword evidence="5" id="KW-0735">Signal-anchor</keyword>
<accession>A0A0D2FPZ9</accession>
<name>A0A0D2FPZ9_9EURO</name>
<evidence type="ECO:0000256" key="8">
    <source>
        <dbReference type="ARBA" id="ARBA00045670"/>
    </source>
</evidence>
<dbReference type="PROSITE" id="PS51257">
    <property type="entry name" value="PROKAR_LIPOPROTEIN"/>
    <property type="match status" value="1"/>
</dbReference>
<dbReference type="PANTHER" id="PTHR12804">
    <property type="entry name" value="MICROSOMAL SIGNAL PEPTIDASE 23 KD SUBUNIT SPC22/23"/>
    <property type="match status" value="1"/>
</dbReference>
<comment type="function">
    <text evidence="8">Essential component of the signal peptidase complex (SPC) which catalyzes the cleavage of N-terminal signal sequences from nascent proteins as they are translocated into the lumen of the endoplasmic reticulum. Essential for the SPC catalytic activity, possibly by stabilizing and positioning the active center of the complex close to the lumenal surface. Essential for viability.</text>
</comment>
<evidence type="ECO:0000256" key="10">
    <source>
        <dbReference type="SAM" id="MobiDB-lite"/>
    </source>
</evidence>
<comment type="similarity">
    <text evidence="2 9">Belongs to the SPCS3 family.</text>
</comment>
<reference evidence="12 13" key="1">
    <citation type="submission" date="2015-01" db="EMBL/GenBank/DDBJ databases">
        <title>The Genome Sequence of Capronia semiimmersa CBS27337.</title>
        <authorList>
            <consortium name="The Broad Institute Genomics Platform"/>
            <person name="Cuomo C."/>
            <person name="de Hoog S."/>
            <person name="Gorbushina A."/>
            <person name="Stielow B."/>
            <person name="Teixiera M."/>
            <person name="Abouelleil A."/>
            <person name="Chapman S.B."/>
            <person name="Priest M."/>
            <person name="Young S.K."/>
            <person name="Wortman J."/>
            <person name="Nusbaum C."/>
            <person name="Birren B."/>
        </authorList>
    </citation>
    <scope>NUCLEOTIDE SEQUENCE [LARGE SCALE GENOMIC DNA]</scope>
    <source>
        <strain evidence="12 13">CBS 27337</strain>
    </source>
</reference>
<feature type="region of interest" description="Disordered" evidence="10">
    <location>
        <begin position="237"/>
        <end position="262"/>
    </location>
</feature>
<dbReference type="Proteomes" id="UP000054266">
    <property type="component" value="Unassembled WGS sequence"/>
</dbReference>
<dbReference type="HOGENOM" id="CLU_068714_0_0_1"/>
<evidence type="ECO:0000256" key="11">
    <source>
        <dbReference type="SAM" id="Phobius"/>
    </source>
</evidence>
<dbReference type="AlphaFoldDB" id="A0A0D2FPZ9"/>
<evidence type="ECO:0000313" key="13">
    <source>
        <dbReference type="Proteomes" id="UP000054266"/>
    </source>
</evidence>
<evidence type="ECO:0000256" key="3">
    <source>
        <dbReference type="ARBA" id="ARBA00022692"/>
    </source>
</evidence>
<dbReference type="GO" id="GO:0005787">
    <property type="term" value="C:signal peptidase complex"/>
    <property type="evidence" value="ECO:0007669"/>
    <property type="project" value="UniProtKB-UniRule"/>
</dbReference>
<organism evidence="12 13">
    <name type="scientific">Phialophora macrospora</name>
    <dbReference type="NCBI Taxonomy" id="1851006"/>
    <lineage>
        <taxon>Eukaryota</taxon>
        <taxon>Fungi</taxon>
        <taxon>Dikarya</taxon>
        <taxon>Ascomycota</taxon>
        <taxon>Pezizomycotina</taxon>
        <taxon>Eurotiomycetes</taxon>
        <taxon>Chaetothyriomycetidae</taxon>
        <taxon>Chaetothyriales</taxon>
        <taxon>Herpotrichiellaceae</taxon>
        <taxon>Phialophora</taxon>
    </lineage>
</organism>
<keyword evidence="13" id="KW-1185">Reference proteome</keyword>
<comment type="subcellular location">
    <subcellularLocation>
        <location evidence="1">Endoplasmic reticulum membrane</location>
        <topology evidence="1">Single-pass type II membrane protein</topology>
    </subcellularLocation>
</comment>
<feature type="transmembrane region" description="Helical" evidence="11">
    <location>
        <begin position="12"/>
        <end position="32"/>
    </location>
</feature>
<keyword evidence="4 9" id="KW-0256">Endoplasmic reticulum</keyword>
<dbReference type="PANTHER" id="PTHR12804:SF0">
    <property type="entry name" value="SIGNAL PEPTIDASE COMPLEX SUBUNIT 3"/>
    <property type="match status" value="1"/>
</dbReference>
<evidence type="ECO:0000256" key="4">
    <source>
        <dbReference type="ARBA" id="ARBA00022824"/>
    </source>
</evidence>
<dbReference type="InterPro" id="IPR007653">
    <property type="entry name" value="SPC3"/>
</dbReference>
<proteinExistence type="inferred from homology"/>
<keyword evidence="6 11" id="KW-1133">Transmembrane helix</keyword>
<evidence type="ECO:0000256" key="2">
    <source>
        <dbReference type="ARBA" id="ARBA00009289"/>
    </source>
</evidence>
<dbReference type="GO" id="GO:0006465">
    <property type="term" value="P:signal peptide processing"/>
    <property type="evidence" value="ECO:0007669"/>
    <property type="project" value="UniProtKB-UniRule"/>
</dbReference>
<evidence type="ECO:0000256" key="7">
    <source>
        <dbReference type="ARBA" id="ARBA00023136"/>
    </source>
</evidence>
<evidence type="ECO:0000313" key="12">
    <source>
        <dbReference type="EMBL" id="KIW68665.1"/>
    </source>
</evidence>
<evidence type="ECO:0000256" key="9">
    <source>
        <dbReference type="PIRNR" id="PIRNR016089"/>
    </source>
</evidence>
<sequence>MHSALNRLQTTFGYFTSCAFTLACIVALLSIIPIPAATGSPRASISVRNVQVVKGRPHYYSPKREEYAQIRFDLDADLSDLLTWNTKQLFVYVTANYPSGRNGNGGVSEAVIWDTIIPATSTPYSWQNLKQKYFPDKKNARSKTKSRKDSNAKSKTTDIVKPGVISLKNQKPKYQITDPSGVISERGNATLQVSWNVQPWVGALVWDKGYLGSRIGKWEAGGVGTSDTFEFPSLKGSKTDVVKDREGPKTPKAGSATPVVEI</sequence>
<dbReference type="Pfam" id="PF04573">
    <property type="entry name" value="SPC22"/>
    <property type="match status" value="2"/>
</dbReference>
<gene>
    <name evidence="12" type="ORF">PV04_04592</name>
</gene>
<evidence type="ECO:0000256" key="6">
    <source>
        <dbReference type="ARBA" id="ARBA00022989"/>
    </source>
</evidence>